<evidence type="ECO:0000256" key="2">
    <source>
        <dbReference type="ARBA" id="ARBA00023157"/>
    </source>
</evidence>
<dbReference type="GO" id="GO:0030431">
    <property type="term" value="P:sleep"/>
    <property type="evidence" value="ECO:0007669"/>
    <property type="project" value="InterPro"/>
</dbReference>
<name>A0AAV5UXF1_9BILA</name>
<dbReference type="EMBL" id="BTSY01000001">
    <property type="protein sequence ID" value="GMT10404.1"/>
    <property type="molecule type" value="Genomic_DNA"/>
</dbReference>
<dbReference type="CDD" id="cd00117">
    <property type="entry name" value="TFP"/>
    <property type="match status" value="1"/>
</dbReference>
<dbReference type="InterPro" id="IPR045860">
    <property type="entry name" value="Snake_toxin-like_sf"/>
</dbReference>
<evidence type="ECO:0008006" key="6">
    <source>
        <dbReference type="Google" id="ProtNLM"/>
    </source>
</evidence>
<organism evidence="4 5">
    <name type="scientific">Pristionchus fissidentatus</name>
    <dbReference type="NCBI Taxonomy" id="1538716"/>
    <lineage>
        <taxon>Eukaryota</taxon>
        <taxon>Metazoa</taxon>
        <taxon>Ecdysozoa</taxon>
        <taxon>Nematoda</taxon>
        <taxon>Chromadorea</taxon>
        <taxon>Rhabditida</taxon>
        <taxon>Rhabditina</taxon>
        <taxon>Diplogasteromorpha</taxon>
        <taxon>Diplogasteroidea</taxon>
        <taxon>Neodiplogasteridae</taxon>
        <taxon>Pristionchus</taxon>
    </lineage>
</organism>
<dbReference type="PANTHER" id="PTHR10036:SF3">
    <property type="entry name" value="PROTEIN SLEEPLESS-RELATED"/>
    <property type="match status" value="1"/>
</dbReference>
<reference evidence="4" key="1">
    <citation type="submission" date="2023-10" db="EMBL/GenBank/DDBJ databases">
        <title>Genome assembly of Pristionchus species.</title>
        <authorList>
            <person name="Yoshida K."/>
            <person name="Sommer R.J."/>
        </authorList>
    </citation>
    <scope>NUCLEOTIDE SEQUENCE</scope>
    <source>
        <strain evidence="4">RS5133</strain>
    </source>
</reference>
<evidence type="ECO:0000256" key="3">
    <source>
        <dbReference type="ARBA" id="ARBA00023180"/>
    </source>
</evidence>
<dbReference type="PANTHER" id="PTHR10036">
    <property type="entry name" value="CD59 GLYCOPROTEIN"/>
    <property type="match status" value="1"/>
</dbReference>
<evidence type="ECO:0000313" key="5">
    <source>
        <dbReference type="Proteomes" id="UP001432322"/>
    </source>
</evidence>
<keyword evidence="2" id="KW-1015">Disulfide bond</keyword>
<dbReference type="InterPro" id="IPR031424">
    <property type="entry name" value="QVR-like"/>
</dbReference>
<keyword evidence="1" id="KW-0732">Signal</keyword>
<accession>A0AAV5UXF1</accession>
<feature type="non-terminal residue" evidence="4">
    <location>
        <position position="1"/>
    </location>
</feature>
<protein>
    <recommendedName>
        <fullName evidence="6">UPAR/Ly6 domain-containing protein</fullName>
    </recommendedName>
</protein>
<dbReference type="Pfam" id="PF17064">
    <property type="entry name" value="QVR"/>
    <property type="match status" value="1"/>
</dbReference>
<dbReference type="AlphaFoldDB" id="A0AAV5UXF1"/>
<evidence type="ECO:0000313" key="4">
    <source>
        <dbReference type="EMBL" id="GMT10404.1"/>
    </source>
</evidence>
<proteinExistence type="predicted"/>
<evidence type="ECO:0000256" key="1">
    <source>
        <dbReference type="ARBA" id="ARBA00022729"/>
    </source>
</evidence>
<keyword evidence="5" id="KW-1185">Reference proteome</keyword>
<comment type="caution">
    <text evidence="4">The sequence shown here is derived from an EMBL/GenBank/DDBJ whole genome shotgun (WGS) entry which is preliminary data.</text>
</comment>
<dbReference type="GO" id="GO:0032222">
    <property type="term" value="P:regulation of synaptic transmission, cholinergic"/>
    <property type="evidence" value="ECO:0007669"/>
    <property type="project" value="InterPro"/>
</dbReference>
<dbReference type="Proteomes" id="UP001432322">
    <property type="component" value="Unassembled WGS sequence"/>
</dbReference>
<keyword evidence="3" id="KW-0325">Glycoprotein</keyword>
<dbReference type="SUPFAM" id="SSF57302">
    <property type="entry name" value="Snake toxin-like"/>
    <property type="match status" value="1"/>
</dbReference>
<sequence>LLFLLPSISAFECWSCGIFLNAPSSQCKGTPRNVTCPSASLGCVSITAENPDGSYYVEKNCVQPEDEEYKHEGCKEFGVKGLIGTACVCKTDLCNGGTSTFSISSIISASLFLLFLRIN</sequence>
<gene>
    <name evidence="4" type="ORF">PFISCL1PPCAC_1701</name>
</gene>